<dbReference type="PANTHER" id="PTHR30290">
    <property type="entry name" value="PERIPLASMIC BINDING COMPONENT OF ABC TRANSPORTER"/>
    <property type="match status" value="1"/>
</dbReference>
<protein>
    <submittedName>
        <fullName evidence="4">ABC transporter substrate-binding protein</fullName>
    </submittedName>
</protein>
<keyword evidence="1 2" id="KW-0732">Signal</keyword>
<dbReference type="SUPFAM" id="SSF53850">
    <property type="entry name" value="Periplasmic binding protein-like II"/>
    <property type="match status" value="1"/>
</dbReference>
<dbReference type="InterPro" id="IPR000914">
    <property type="entry name" value="SBP_5_dom"/>
</dbReference>
<dbReference type="RefSeq" id="WP_149390306.1">
    <property type="nucleotide sequence ID" value="NZ_SMRS01000003.1"/>
</dbReference>
<dbReference type="GO" id="GO:0042884">
    <property type="term" value="P:microcin transport"/>
    <property type="evidence" value="ECO:0007669"/>
    <property type="project" value="TreeGrafter"/>
</dbReference>
<evidence type="ECO:0000313" key="5">
    <source>
        <dbReference type="Proteomes" id="UP000325302"/>
    </source>
</evidence>
<evidence type="ECO:0000256" key="1">
    <source>
        <dbReference type="ARBA" id="ARBA00022729"/>
    </source>
</evidence>
<dbReference type="Proteomes" id="UP000325302">
    <property type="component" value="Unassembled WGS sequence"/>
</dbReference>
<evidence type="ECO:0000256" key="2">
    <source>
        <dbReference type="SAM" id="SignalP"/>
    </source>
</evidence>
<dbReference type="Gene3D" id="3.10.105.10">
    <property type="entry name" value="Dipeptide-binding Protein, Domain 3"/>
    <property type="match status" value="1"/>
</dbReference>
<proteinExistence type="predicted"/>
<dbReference type="FunFam" id="3.10.105.10:FF:000005">
    <property type="entry name" value="ABC transporter substrate-binding protein"/>
    <property type="match status" value="1"/>
</dbReference>
<accession>A0A5A9W5D1</accession>
<evidence type="ECO:0000259" key="3">
    <source>
        <dbReference type="Pfam" id="PF00496"/>
    </source>
</evidence>
<dbReference type="InterPro" id="IPR030678">
    <property type="entry name" value="Peptide/Ni-bd"/>
</dbReference>
<dbReference type="GO" id="GO:1904680">
    <property type="term" value="F:peptide transmembrane transporter activity"/>
    <property type="evidence" value="ECO:0007669"/>
    <property type="project" value="TreeGrafter"/>
</dbReference>
<dbReference type="Gene3D" id="3.40.190.10">
    <property type="entry name" value="Periplasmic binding protein-like II"/>
    <property type="match status" value="1"/>
</dbReference>
<dbReference type="InterPro" id="IPR039424">
    <property type="entry name" value="SBP_5"/>
</dbReference>
<dbReference type="CDD" id="cd08497">
    <property type="entry name" value="MbnE-like"/>
    <property type="match status" value="1"/>
</dbReference>
<dbReference type="GO" id="GO:0030288">
    <property type="term" value="C:outer membrane-bounded periplasmic space"/>
    <property type="evidence" value="ECO:0007669"/>
    <property type="project" value="TreeGrafter"/>
</dbReference>
<organism evidence="4 5">
    <name type="scientific">Nitrincola tapanii</name>
    <dbReference type="NCBI Taxonomy" id="1708751"/>
    <lineage>
        <taxon>Bacteria</taxon>
        <taxon>Pseudomonadati</taxon>
        <taxon>Pseudomonadota</taxon>
        <taxon>Gammaproteobacteria</taxon>
        <taxon>Oceanospirillales</taxon>
        <taxon>Oceanospirillaceae</taxon>
        <taxon>Nitrincola</taxon>
    </lineage>
</organism>
<dbReference type="PANTHER" id="PTHR30290:SF64">
    <property type="entry name" value="ABC TRANSPORTER PERIPLASMIC BINDING PROTEIN"/>
    <property type="match status" value="1"/>
</dbReference>
<feature type="chain" id="PRO_5023016473" evidence="2">
    <location>
        <begin position="29"/>
        <end position="602"/>
    </location>
</feature>
<dbReference type="GO" id="GO:0015833">
    <property type="term" value="P:peptide transport"/>
    <property type="evidence" value="ECO:0007669"/>
    <property type="project" value="TreeGrafter"/>
</dbReference>
<evidence type="ECO:0000313" key="4">
    <source>
        <dbReference type="EMBL" id="KAA0875298.1"/>
    </source>
</evidence>
<reference evidence="4 5" key="1">
    <citation type="submission" date="2019-03" db="EMBL/GenBank/DDBJ databases">
        <title>Nitrincola sp. nov. isolated from an Indian soda lake.</title>
        <authorList>
            <person name="Joshi A."/>
            <person name="Thite S.V."/>
            <person name="Joseph N."/>
            <person name="Dhotre D."/>
            <person name="Moorthy M."/>
            <person name="Shouche Y.S."/>
        </authorList>
    </citation>
    <scope>NUCLEOTIDE SEQUENCE [LARGE SCALE GENOMIC DNA]</scope>
    <source>
        <strain evidence="4 5">MEB193</strain>
    </source>
</reference>
<comment type="caution">
    <text evidence="4">The sequence shown here is derived from an EMBL/GenBank/DDBJ whole genome shotgun (WGS) entry which is preliminary data.</text>
</comment>
<dbReference type="GO" id="GO:0043190">
    <property type="term" value="C:ATP-binding cassette (ABC) transporter complex"/>
    <property type="evidence" value="ECO:0007669"/>
    <property type="project" value="InterPro"/>
</dbReference>
<dbReference type="EMBL" id="SMRS01000003">
    <property type="protein sequence ID" value="KAA0875298.1"/>
    <property type="molecule type" value="Genomic_DNA"/>
</dbReference>
<dbReference type="OrthoDB" id="9803988at2"/>
<dbReference type="Pfam" id="PF00496">
    <property type="entry name" value="SBP_bac_5"/>
    <property type="match status" value="1"/>
</dbReference>
<dbReference type="PIRSF" id="PIRSF002741">
    <property type="entry name" value="MppA"/>
    <property type="match status" value="1"/>
</dbReference>
<gene>
    <name evidence="4" type="ORF">E1H14_04685</name>
</gene>
<feature type="domain" description="Solute-binding protein family 5" evidence="3">
    <location>
        <begin position="110"/>
        <end position="514"/>
    </location>
</feature>
<name>A0A5A9W5D1_9GAMM</name>
<dbReference type="AlphaFoldDB" id="A0A5A9W5D1"/>
<keyword evidence="5" id="KW-1185">Reference proteome</keyword>
<feature type="signal peptide" evidence="2">
    <location>
        <begin position="1"/>
        <end position="28"/>
    </location>
</feature>
<sequence length="602" mass="69027">MIRSPLTRLSRLLIAGFFCLAASLPLSAQSGLEGVHGIAMHGDLKYPPDFTHFDYVNPDAPKGGRVVQSAIGSFDSFNPFIVKGTPADGLGLLYDSLTSKAQDEPFSEYGLLAKRIYVPEDRRWIEFEMRPEARFSDGVPVTAEDVVNTFRLLREEGSPFYRAYYADISKIEAVSRHRVRFEFADTDNRELPLIVGEVPILPKHFWDSRNFAETALEIPIGSGPYEIASYNPGRSITYRLREDYWGADLPVNRGRNNFAQWVYDYYRDSTVALEAFKAGQYDFRLENSAKNWATGYTGPAFDQGRILTRSIEHDNPTGMQAFVMNSRRSQFQDPRVRYALAHAFDFEWTNRNLFYGAYKRSHSFFSNSEMAAEALPDAAERAILEPLRAQLPEEVFTQVYQAPQTQGDGNMRLQVRKGLHLLAEAGWTLDKGVLRNSAGEPFRFEILLIQREFERIVNPFIRNLERMGISVNVRVVDISQYINRLREYDFDMIVGSFGQSNSPGNEQREYWHSESAERPGSRNLAGIRNPAIDQLVELVIQAPDREALVVRARALDRALQWNHYVIPQYHINAYRVAYWNKFGMPETRPKYALGFDTWWILP</sequence>